<dbReference type="Gene3D" id="3.60.20.10">
    <property type="entry name" value="Glutamine Phosphoribosylpyrophosphate, subunit 1, domain 1"/>
    <property type="match status" value="1"/>
</dbReference>
<evidence type="ECO:0000313" key="4">
    <source>
        <dbReference type="Proteomes" id="UP000279236"/>
    </source>
</evidence>
<gene>
    <name evidence="3" type="ORF">EHS24_002949</name>
</gene>
<protein>
    <recommendedName>
        <fullName evidence="2">Glutamine amidotransferase type-2 domain-containing protein</fullName>
    </recommendedName>
</protein>
<dbReference type="GO" id="GO:0008242">
    <property type="term" value="F:omega peptidase activity"/>
    <property type="evidence" value="ECO:0007669"/>
    <property type="project" value="TreeGrafter"/>
</dbReference>
<dbReference type="PANTHER" id="PTHR43187:SF1">
    <property type="entry name" value="GLUTAMINE AMIDOTRANSFERASE DUG3-RELATED"/>
    <property type="match status" value="1"/>
</dbReference>
<dbReference type="InterPro" id="IPR029055">
    <property type="entry name" value="Ntn_hydrolases_N"/>
</dbReference>
<dbReference type="RefSeq" id="XP_028473025.1">
    <property type="nucleotide sequence ID" value="XM_028618658.1"/>
</dbReference>
<proteinExistence type="predicted"/>
<organism evidence="3 4">
    <name type="scientific">Apiotrichum porosum</name>
    <dbReference type="NCBI Taxonomy" id="105984"/>
    <lineage>
        <taxon>Eukaryota</taxon>
        <taxon>Fungi</taxon>
        <taxon>Dikarya</taxon>
        <taxon>Basidiomycota</taxon>
        <taxon>Agaricomycotina</taxon>
        <taxon>Tremellomycetes</taxon>
        <taxon>Trichosporonales</taxon>
        <taxon>Trichosporonaceae</taxon>
        <taxon>Apiotrichum</taxon>
    </lineage>
</organism>
<reference evidence="3 4" key="1">
    <citation type="submission" date="2018-11" db="EMBL/GenBank/DDBJ databases">
        <title>Genome sequence of Apiotrichum porosum DSM 27194.</title>
        <authorList>
            <person name="Aliyu H."/>
            <person name="Gorte O."/>
            <person name="Ochsenreither K."/>
        </authorList>
    </citation>
    <scope>NUCLEOTIDE SEQUENCE [LARGE SCALE GENOMIC DNA]</scope>
    <source>
        <strain evidence="3 4">DSM 27194</strain>
    </source>
</reference>
<dbReference type="AlphaFoldDB" id="A0A427XGA2"/>
<name>A0A427XGA2_9TREE</name>
<evidence type="ECO:0000256" key="1">
    <source>
        <dbReference type="SAM" id="MobiDB-lite"/>
    </source>
</evidence>
<sequence length="356" mass="39171">MCRWFCMVSDEEALVEDMLVRPRHSLLKQIDDHYLPHVHVKFQASDSTSSPNVTTNMDGYGIAYWTTTASDFDPCSKSSSDIARMRPVVYKSIRPALNDLNLKSLAAGTSSKGLLAHIRAGTGLTPVVETNNHPFIFGRYAFAHNGVLSHYAELKLRLLTSLRGRAAHNAILGTTDSEHMAALFFDRLVAGTAAGWAELLEGKQYPVQQLASTMRVVLAELEGWVAECIQEDKEEDSSAVCNGVAPHSALNLVVTDGSSLVAIRYASPQPREPPSLYVSTVAGATMNRLYEGHPDKGYPQLPGHCQREGPKPRKEHGRHVIVASEPSTYDRNEWKLVPPQHMVIVGTDHIPNVEVI</sequence>
<comment type="caution">
    <text evidence="3">The sequence shown here is derived from an EMBL/GenBank/DDBJ whole genome shotgun (WGS) entry which is preliminary data.</text>
</comment>
<dbReference type="EMBL" id="RSCE01000014">
    <property type="protein sequence ID" value="RSH77878.1"/>
    <property type="molecule type" value="Genomic_DNA"/>
</dbReference>
<evidence type="ECO:0000313" key="3">
    <source>
        <dbReference type="EMBL" id="RSH77878.1"/>
    </source>
</evidence>
<feature type="domain" description="Glutamine amidotransferase type-2" evidence="2">
    <location>
        <begin position="2"/>
        <end position="356"/>
    </location>
</feature>
<dbReference type="InterPro" id="IPR017932">
    <property type="entry name" value="GATase_2_dom"/>
</dbReference>
<accession>A0A427XGA2</accession>
<dbReference type="GO" id="GO:0006751">
    <property type="term" value="P:glutathione catabolic process"/>
    <property type="evidence" value="ECO:0007669"/>
    <property type="project" value="TreeGrafter"/>
</dbReference>
<dbReference type="PANTHER" id="PTHR43187">
    <property type="entry name" value="GLUTAMINE AMIDOTRANSFERASE DUG3-RELATED"/>
    <property type="match status" value="1"/>
</dbReference>
<feature type="region of interest" description="Disordered" evidence="1">
    <location>
        <begin position="294"/>
        <end position="317"/>
    </location>
</feature>
<dbReference type="STRING" id="105984.A0A427XGA2"/>
<dbReference type="PROSITE" id="PS51278">
    <property type="entry name" value="GATASE_TYPE_2"/>
    <property type="match status" value="1"/>
</dbReference>
<dbReference type="OrthoDB" id="444432at2759"/>
<dbReference type="InterPro" id="IPR052373">
    <property type="entry name" value="Gamma-glu_amide_hydrolase"/>
</dbReference>
<dbReference type="SUPFAM" id="SSF56235">
    <property type="entry name" value="N-terminal nucleophile aminohydrolases (Ntn hydrolases)"/>
    <property type="match status" value="1"/>
</dbReference>
<evidence type="ECO:0000259" key="2">
    <source>
        <dbReference type="PROSITE" id="PS51278"/>
    </source>
</evidence>
<dbReference type="GO" id="GO:0005737">
    <property type="term" value="C:cytoplasm"/>
    <property type="evidence" value="ECO:0007669"/>
    <property type="project" value="TreeGrafter"/>
</dbReference>
<keyword evidence="4" id="KW-1185">Reference proteome</keyword>
<dbReference type="GeneID" id="39587492"/>
<dbReference type="GO" id="GO:0061672">
    <property type="term" value="C:glutathione hydrolase complex"/>
    <property type="evidence" value="ECO:0007669"/>
    <property type="project" value="TreeGrafter"/>
</dbReference>
<dbReference type="Proteomes" id="UP000279236">
    <property type="component" value="Unassembled WGS sequence"/>
</dbReference>
<dbReference type="CDD" id="cd01908">
    <property type="entry name" value="YafJ"/>
    <property type="match status" value="1"/>
</dbReference>